<reference evidence="3 4" key="1">
    <citation type="journal article" date="2016" name="Mol. Biol. Evol.">
        <title>Comparative Genomics of Early-Diverging Mushroom-Forming Fungi Provides Insights into the Origins of Lignocellulose Decay Capabilities.</title>
        <authorList>
            <person name="Nagy L.G."/>
            <person name="Riley R."/>
            <person name="Tritt A."/>
            <person name="Adam C."/>
            <person name="Daum C."/>
            <person name="Floudas D."/>
            <person name="Sun H."/>
            <person name="Yadav J.S."/>
            <person name="Pangilinan J."/>
            <person name="Larsson K.H."/>
            <person name="Matsuura K."/>
            <person name="Barry K."/>
            <person name="Labutti K."/>
            <person name="Kuo R."/>
            <person name="Ohm R.A."/>
            <person name="Bhattacharya S.S."/>
            <person name="Shirouzu T."/>
            <person name="Yoshinaga Y."/>
            <person name="Martin F.M."/>
            <person name="Grigoriev I.V."/>
            <person name="Hibbett D.S."/>
        </authorList>
    </citation>
    <scope>NUCLEOTIDE SEQUENCE [LARGE SCALE GENOMIC DNA]</scope>
    <source>
        <strain evidence="3 4">93-53</strain>
    </source>
</reference>
<evidence type="ECO:0000313" key="4">
    <source>
        <dbReference type="Proteomes" id="UP000076871"/>
    </source>
</evidence>
<dbReference type="Pfam" id="PF00035">
    <property type="entry name" value="dsrm"/>
    <property type="match status" value="1"/>
</dbReference>
<dbReference type="InterPro" id="IPR014720">
    <property type="entry name" value="dsRBD_dom"/>
</dbReference>
<dbReference type="EMBL" id="KV427614">
    <property type="protein sequence ID" value="KZT08621.1"/>
    <property type="molecule type" value="Genomic_DNA"/>
</dbReference>
<feature type="domain" description="DRBM" evidence="2">
    <location>
        <begin position="208"/>
        <end position="256"/>
    </location>
</feature>
<organism evidence="3 4">
    <name type="scientific">Laetiporus sulphureus 93-53</name>
    <dbReference type="NCBI Taxonomy" id="1314785"/>
    <lineage>
        <taxon>Eukaryota</taxon>
        <taxon>Fungi</taxon>
        <taxon>Dikarya</taxon>
        <taxon>Basidiomycota</taxon>
        <taxon>Agaricomycotina</taxon>
        <taxon>Agaricomycetes</taxon>
        <taxon>Polyporales</taxon>
        <taxon>Laetiporus</taxon>
    </lineage>
</organism>
<sequence length="259" mass="28287">MMYDIARTSNSHSLSHIESGSSCSGTLYGILYSFMGYRFMYGASSPLADLNNAAPVKQEPIYSKESQLSNSAIGSERTVHVIDSVGHGRIDGTFWLFLRIESDDALALTPHGENVTHGKQWPRIPSRLRRVACETCGTCHGMWYDTCTREPDASSTARVHPSNSNQTSTALLKKHGSYLRDAPQQPALGKHLRADLQKTGQAALLSWEASSVGPANELLWTVKCKLRGEIKGEASSRSKHEAKEMAARRALESLGAALP</sequence>
<dbReference type="SUPFAM" id="SSF54768">
    <property type="entry name" value="dsRNA-binding domain-like"/>
    <property type="match status" value="1"/>
</dbReference>
<evidence type="ECO:0000256" key="1">
    <source>
        <dbReference type="PROSITE-ProRule" id="PRU00266"/>
    </source>
</evidence>
<keyword evidence="1" id="KW-0694">RNA-binding</keyword>
<dbReference type="AlphaFoldDB" id="A0A165F958"/>
<dbReference type="Proteomes" id="UP000076871">
    <property type="component" value="Unassembled WGS sequence"/>
</dbReference>
<dbReference type="OrthoDB" id="3246846at2759"/>
<dbReference type="InParanoid" id="A0A165F958"/>
<dbReference type="PROSITE" id="PS50137">
    <property type="entry name" value="DS_RBD"/>
    <property type="match status" value="1"/>
</dbReference>
<dbReference type="Gene3D" id="3.30.160.20">
    <property type="match status" value="1"/>
</dbReference>
<keyword evidence="4" id="KW-1185">Reference proteome</keyword>
<dbReference type="RefSeq" id="XP_040766361.1">
    <property type="nucleotide sequence ID" value="XM_040911530.1"/>
</dbReference>
<evidence type="ECO:0000313" key="3">
    <source>
        <dbReference type="EMBL" id="KZT08621.1"/>
    </source>
</evidence>
<protein>
    <recommendedName>
        <fullName evidence="2">DRBM domain-containing protein</fullName>
    </recommendedName>
</protein>
<proteinExistence type="predicted"/>
<dbReference type="GO" id="GO:0003723">
    <property type="term" value="F:RNA binding"/>
    <property type="evidence" value="ECO:0007669"/>
    <property type="project" value="UniProtKB-UniRule"/>
</dbReference>
<dbReference type="GeneID" id="63828558"/>
<evidence type="ECO:0000259" key="2">
    <source>
        <dbReference type="PROSITE" id="PS50137"/>
    </source>
</evidence>
<dbReference type="SMART" id="SM00358">
    <property type="entry name" value="DSRM"/>
    <property type="match status" value="1"/>
</dbReference>
<gene>
    <name evidence="3" type="ORF">LAESUDRAFT_748720</name>
</gene>
<name>A0A165F958_9APHY</name>
<accession>A0A165F958</accession>